<protein>
    <recommendedName>
        <fullName evidence="1">Tyrosine-protein phosphatase domain-containing protein</fullName>
    </recommendedName>
</protein>
<evidence type="ECO:0000259" key="1">
    <source>
        <dbReference type="PROSITE" id="PS50055"/>
    </source>
</evidence>
<feature type="domain" description="Tyrosine-protein phosphatase" evidence="1">
    <location>
        <begin position="1"/>
        <end position="80"/>
    </location>
</feature>
<reference evidence="2" key="1">
    <citation type="submission" date="2021-02" db="EMBL/GenBank/DDBJ databases">
        <authorList>
            <person name="Nowell W R."/>
        </authorList>
    </citation>
    <scope>NUCLEOTIDE SEQUENCE</scope>
</reference>
<dbReference type="InterPro" id="IPR000242">
    <property type="entry name" value="PTP_cat"/>
</dbReference>
<dbReference type="Proteomes" id="UP000681967">
    <property type="component" value="Unassembled WGS sequence"/>
</dbReference>
<dbReference type="Pfam" id="PF00102">
    <property type="entry name" value="Y_phosphatase"/>
    <property type="match status" value="1"/>
</dbReference>
<feature type="non-terminal residue" evidence="2">
    <location>
        <position position="1"/>
    </location>
</feature>
<dbReference type="AlphaFoldDB" id="A0A8S3H3U0"/>
<dbReference type="PROSITE" id="PS50055">
    <property type="entry name" value="TYR_PHOSPHATASE_PTP"/>
    <property type="match status" value="1"/>
</dbReference>
<dbReference type="PANTHER" id="PTHR45706">
    <property type="entry name" value="TYROSINE-PROTEIN PHOSPHATASE"/>
    <property type="match status" value="1"/>
</dbReference>
<feature type="non-terminal residue" evidence="2">
    <location>
        <position position="80"/>
    </location>
</feature>
<proteinExistence type="predicted"/>
<dbReference type="SUPFAM" id="SSF52799">
    <property type="entry name" value="(Phosphotyrosine protein) phosphatases II"/>
    <property type="match status" value="1"/>
</dbReference>
<dbReference type="PRINTS" id="PR00700">
    <property type="entry name" value="PRTYPHPHTASE"/>
</dbReference>
<dbReference type="InterPro" id="IPR029021">
    <property type="entry name" value="Prot-tyrosine_phosphatase-like"/>
</dbReference>
<dbReference type="EMBL" id="CAJOBH010283921">
    <property type="protein sequence ID" value="CAF5173182.1"/>
    <property type="molecule type" value="Genomic_DNA"/>
</dbReference>
<comment type="caution">
    <text evidence="2">The sequence shown here is derived from an EMBL/GenBank/DDBJ whole genome shotgun (WGS) entry which is preliminary data.</text>
</comment>
<dbReference type="Gene3D" id="3.90.190.10">
    <property type="entry name" value="Protein tyrosine phosphatase superfamily"/>
    <property type="match status" value="1"/>
</dbReference>
<evidence type="ECO:0000313" key="3">
    <source>
        <dbReference type="Proteomes" id="UP000681967"/>
    </source>
</evidence>
<name>A0A8S3H3U0_9BILA</name>
<evidence type="ECO:0000313" key="2">
    <source>
        <dbReference type="EMBL" id="CAF5173182.1"/>
    </source>
</evidence>
<dbReference type="GO" id="GO:0004725">
    <property type="term" value="F:protein tyrosine phosphatase activity"/>
    <property type="evidence" value="ECO:0007669"/>
    <property type="project" value="InterPro"/>
</dbReference>
<sequence>YYRNRYKDVLPYDQTRVILTSSSDSDYINANFINIPIRSTDMVNRYIATQGPMPATCEAFWTMIWEQQCTLLIMLTTLFE</sequence>
<gene>
    <name evidence="2" type="ORF">BYL167_LOCUS77699</name>
</gene>
<organism evidence="2 3">
    <name type="scientific">Rotaria magnacalcarata</name>
    <dbReference type="NCBI Taxonomy" id="392030"/>
    <lineage>
        <taxon>Eukaryota</taxon>
        <taxon>Metazoa</taxon>
        <taxon>Spiralia</taxon>
        <taxon>Gnathifera</taxon>
        <taxon>Rotifera</taxon>
        <taxon>Eurotatoria</taxon>
        <taxon>Bdelloidea</taxon>
        <taxon>Philodinida</taxon>
        <taxon>Philodinidae</taxon>
        <taxon>Rotaria</taxon>
    </lineage>
</organism>
<dbReference type="PANTHER" id="PTHR45706:SF4">
    <property type="entry name" value="TYROSINE-PROTEIN PHOSPHATASE"/>
    <property type="match status" value="1"/>
</dbReference>
<accession>A0A8S3H3U0</accession>